<comment type="caution">
    <text evidence="2">The sequence shown here is derived from an EMBL/GenBank/DDBJ whole genome shotgun (WGS) entry which is preliminary data.</text>
</comment>
<dbReference type="EMBL" id="JBHTOA010000025">
    <property type="protein sequence ID" value="MFD1398867.1"/>
    <property type="molecule type" value="Genomic_DNA"/>
</dbReference>
<gene>
    <name evidence="2" type="ORF">ACFQ41_06050</name>
</gene>
<keyword evidence="3" id="KW-1185">Reference proteome</keyword>
<keyword evidence="1" id="KW-0175">Coiled coil</keyword>
<dbReference type="RefSeq" id="WP_204118522.1">
    <property type="nucleotide sequence ID" value="NZ_BOLV01000005.1"/>
</dbReference>
<feature type="coiled-coil region" evidence="1">
    <location>
        <begin position="42"/>
        <end position="69"/>
    </location>
</feature>
<evidence type="ECO:0000313" key="2">
    <source>
        <dbReference type="EMBL" id="MFD1398867.1"/>
    </source>
</evidence>
<accession>A0ABW4BEF5</accession>
<proteinExistence type="predicted"/>
<name>A0ABW4BEF5_9LACO</name>
<evidence type="ECO:0000313" key="3">
    <source>
        <dbReference type="Proteomes" id="UP001597199"/>
    </source>
</evidence>
<dbReference type="Proteomes" id="UP001597199">
    <property type="component" value="Unassembled WGS sequence"/>
</dbReference>
<evidence type="ECO:0000256" key="1">
    <source>
        <dbReference type="SAM" id="Coils"/>
    </source>
</evidence>
<reference evidence="3" key="1">
    <citation type="journal article" date="2019" name="Int. J. Syst. Evol. Microbiol.">
        <title>The Global Catalogue of Microorganisms (GCM) 10K type strain sequencing project: providing services to taxonomists for standard genome sequencing and annotation.</title>
        <authorList>
            <consortium name="The Broad Institute Genomics Platform"/>
            <consortium name="The Broad Institute Genome Sequencing Center for Infectious Disease"/>
            <person name="Wu L."/>
            <person name="Ma J."/>
        </authorList>
    </citation>
    <scope>NUCLEOTIDE SEQUENCE [LARGE SCALE GENOMIC DNA]</scope>
    <source>
        <strain evidence="3">CCM 9110</strain>
    </source>
</reference>
<sequence>MAKTTDQVIAALGAANDRLNRLEEVDYVTAAYKGFSASGDTLEEVQAAIDETQAQIESLQHQLDRLNDQLT</sequence>
<organism evidence="2 3">
    <name type="scientific">Lacticaseibacillus suilingensis</name>
    <dbReference type="NCBI Taxonomy" id="2799577"/>
    <lineage>
        <taxon>Bacteria</taxon>
        <taxon>Bacillati</taxon>
        <taxon>Bacillota</taxon>
        <taxon>Bacilli</taxon>
        <taxon>Lactobacillales</taxon>
        <taxon>Lactobacillaceae</taxon>
        <taxon>Lacticaseibacillus</taxon>
    </lineage>
</organism>
<protein>
    <submittedName>
        <fullName evidence="2">Uncharacterized protein</fullName>
    </submittedName>
</protein>